<gene>
    <name evidence="2" type="ORF">CCR82_17715</name>
</gene>
<sequence>MQLRFAYANTGEEYVKRKGWQQATLSRCPLHAQGGCRFARHGTYARVSPPGTLITRYYCPDGHRTFSLLPDCYAARLSGQLSEVEAVVRAVEQAPSQAAACAGLRLDIELPGVQRFVTRRVQAVQAALVVIKGLVPERFGACVPTLLAFALMLGVPEVLVALRGIAESWLQELPRPLGFCPRPRPGGGRDRARQHRAGADPPGLLA</sequence>
<comment type="caution">
    <text evidence="2">The sequence shown here is derived from an EMBL/GenBank/DDBJ whole genome shotgun (WGS) entry which is preliminary data.</text>
</comment>
<reference evidence="2" key="1">
    <citation type="submission" date="2017-05" db="EMBL/GenBank/DDBJ databases">
        <authorList>
            <person name="Imhoff J.F."/>
            <person name="Rahn T."/>
            <person name="Kuenzel S."/>
            <person name="Neulinger S.C."/>
        </authorList>
    </citation>
    <scope>NUCLEOTIDE SEQUENCE</scope>
    <source>
        <strain evidence="2">DSM 4395</strain>
    </source>
</reference>
<dbReference type="AlphaFoldDB" id="A0AAJ0ULV4"/>
<proteinExistence type="predicted"/>
<organism evidence="2 3">
    <name type="scientific">Halochromatium salexigens</name>
    <name type="common">Chromatium salexigens</name>
    <dbReference type="NCBI Taxonomy" id="49447"/>
    <lineage>
        <taxon>Bacteria</taxon>
        <taxon>Pseudomonadati</taxon>
        <taxon>Pseudomonadota</taxon>
        <taxon>Gammaproteobacteria</taxon>
        <taxon>Chromatiales</taxon>
        <taxon>Chromatiaceae</taxon>
        <taxon>Halochromatium</taxon>
    </lineage>
</organism>
<keyword evidence="3" id="KW-1185">Reference proteome</keyword>
<feature type="region of interest" description="Disordered" evidence="1">
    <location>
        <begin position="180"/>
        <end position="206"/>
    </location>
</feature>
<protein>
    <submittedName>
        <fullName evidence="2">Uncharacterized protein</fullName>
    </submittedName>
</protein>
<dbReference type="Proteomes" id="UP001296967">
    <property type="component" value="Unassembled WGS sequence"/>
</dbReference>
<evidence type="ECO:0000313" key="3">
    <source>
        <dbReference type="Proteomes" id="UP001296967"/>
    </source>
</evidence>
<name>A0AAJ0ULV4_HALSE</name>
<reference evidence="2" key="2">
    <citation type="journal article" date="2020" name="Microorganisms">
        <title>Osmotic Adaptation and Compatible Solute Biosynthesis of Phototrophic Bacteria as Revealed from Genome Analyses.</title>
        <authorList>
            <person name="Imhoff J.F."/>
            <person name="Rahn T."/>
            <person name="Kunzel S."/>
            <person name="Keller A."/>
            <person name="Neulinger S.C."/>
        </authorList>
    </citation>
    <scope>NUCLEOTIDE SEQUENCE</scope>
    <source>
        <strain evidence="2">DSM 4395</strain>
    </source>
</reference>
<accession>A0AAJ0ULV4</accession>
<dbReference type="RefSeq" id="WP_201247165.1">
    <property type="nucleotide sequence ID" value="NZ_NHSF01000090.1"/>
</dbReference>
<evidence type="ECO:0000256" key="1">
    <source>
        <dbReference type="SAM" id="MobiDB-lite"/>
    </source>
</evidence>
<dbReference type="EMBL" id="NHSF01000090">
    <property type="protein sequence ID" value="MBK5932317.1"/>
    <property type="molecule type" value="Genomic_DNA"/>
</dbReference>
<evidence type="ECO:0000313" key="2">
    <source>
        <dbReference type="EMBL" id="MBK5932317.1"/>
    </source>
</evidence>